<dbReference type="HAMAP" id="MF_00227">
    <property type="entry name" value="RNase_P"/>
    <property type="match status" value="1"/>
</dbReference>
<evidence type="ECO:0000256" key="2">
    <source>
        <dbReference type="ARBA" id="ARBA00022694"/>
    </source>
</evidence>
<evidence type="ECO:0000256" key="3">
    <source>
        <dbReference type="ARBA" id="ARBA00022722"/>
    </source>
</evidence>
<dbReference type="PANTHER" id="PTHR33992">
    <property type="entry name" value="RIBONUCLEASE P PROTEIN COMPONENT"/>
    <property type="match status" value="1"/>
</dbReference>
<comment type="function">
    <text evidence="1 7">RNaseP catalyzes the removal of the 5'-leader sequence from pre-tRNA to produce the mature 5'-terminus. It can also cleave other RNA substrates such as 4.5S RNA. The protein component plays an auxiliary but essential role in vivo by binding to the 5'-leader sequence and broadening the substrate specificity of the ribozyme.</text>
</comment>
<gene>
    <name evidence="7" type="primary">rnpA</name>
    <name evidence="9" type="ORF">TVD_13505</name>
</gene>
<evidence type="ECO:0000256" key="6">
    <source>
        <dbReference type="ARBA" id="ARBA00022884"/>
    </source>
</evidence>
<evidence type="ECO:0000256" key="5">
    <source>
        <dbReference type="ARBA" id="ARBA00022801"/>
    </source>
</evidence>
<dbReference type="InterPro" id="IPR020568">
    <property type="entry name" value="Ribosomal_Su5_D2-typ_SF"/>
</dbReference>
<dbReference type="InterPro" id="IPR020539">
    <property type="entry name" value="RNase_P_CS"/>
</dbReference>
<reference evidence="9 10" key="1">
    <citation type="submission" date="2015-04" db="EMBL/GenBank/DDBJ databases">
        <title>Complete Sequence for the Genome of the Thioalkalivibrio versutus D301.</title>
        <authorList>
            <person name="Mu T."/>
            <person name="Zhou J."/>
            <person name="Xu X."/>
        </authorList>
    </citation>
    <scope>NUCLEOTIDE SEQUENCE [LARGE SCALE GENOMIC DNA]</scope>
    <source>
        <strain evidence="9 10">D301</strain>
    </source>
</reference>
<keyword evidence="4 7" id="KW-0255">Endonuclease</keyword>
<dbReference type="InterPro" id="IPR000100">
    <property type="entry name" value="RNase_P"/>
</dbReference>
<dbReference type="Gene3D" id="3.30.230.10">
    <property type="match status" value="1"/>
</dbReference>
<dbReference type="GO" id="GO:0042781">
    <property type="term" value="F:3'-tRNA processing endoribonuclease activity"/>
    <property type="evidence" value="ECO:0007669"/>
    <property type="project" value="TreeGrafter"/>
</dbReference>
<proteinExistence type="inferred from homology"/>
<dbReference type="InterPro" id="IPR014721">
    <property type="entry name" value="Ribsml_uS5_D2-typ_fold_subgr"/>
</dbReference>
<dbReference type="PROSITE" id="PS00648">
    <property type="entry name" value="RIBONUCLEASE_P"/>
    <property type="match status" value="1"/>
</dbReference>
<evidence type="ECO:0000313" key="10">
    <source>
        <dbReference type="Proteomes" id="UP000064201"/>
    </source>
</evidence>
<sequence length="101" mass="11747">MTGADYQRVFKDARRQRGRDLTLLYRHSESGEARLGLAIGKRHVRQASDRNRIKRIVREAFRRRRAHLPPVDMIVLARGGAATMDRRALRAEIDSLLERLQ</sequence>
<keyword evidence="5 7" id="KW-0378">Hydrolase</keyword>
<dbReference type="EMBL" id="CP011367">
    <property type="protein sequence ID" value="AKJ96314.1"/>
    <property type="molecule type" value="Genomic_DNA"/>
</dbReference>
<dbReference type="KEGG" id="tvr:TVD_13505"/>
<evidence type="ECO:0000256" key="8">
    <source>
        <dbReference type="NCBIfam" id="TIGR00188"/>
    </source>
</evidence>
<dbReference type="STRING" id="106634.TVD_13505"/>
<organism evidence="9 10">
    <name type="scientific">Thioalkalivibrio versutus</name>
    <dbReference type="NCBI Taxonomy" id="106634"/>
    <lineage>
        <taxon>Bacteria</taxon>
        <taxon>Pseudomonadati</taxon>
        <taxon>Pseudomonadota</taxon>
        <taxon>Gammaproteobacteria</taxon>
        <taxon>Chromatiales</taxon>
        <taxon>Ectothiorhodospiraceae</taxon>
        <taxon>Thioalkalivibrio</taxon>
    </lineage>
</organism>
<keyword evidence="6 7" id="KW-0694">RNA-binding</keyword>
<dbReference type="GO" id="GO:0000049">
    <property type="term" value="F:tRNA binding"/>
    <property type="evidence" value="ECO:0007669"/>
    <property type="project" value="UniProtKB-UniRule"/>
</dbReference>
<dbReference type="Pfam" id="PF00825">
    <property type="entry name" value="Ribonuclease_P"/>
    <property type="match status" value="1"/>
</dbReference>
<name>A0A0G3G7F2_9GAMM</name>
<dbReference type="SUPFAM" id="SSF54211">
    <property type="entry name" value="Ribosomal protein S5 domain 2-like"/>
    <property type="match status" value="1"/>
</dbReference>
<dbReference type="EC" id="3.1.26.5" evidence="7 8"/>
<comment type="subunit">
    <text evidence="7">Consists of a catalytic RNA component (M1 or rnpB) and a protein subunit.</text>
</comment>
<dbReference type="GO" id="GO:0004526">
    <property type="term" value="F:ribonuclease P activity"/>
    <property type="evidence" value="ECO:0007669"/>
    <property type="project" value="UniProtKB-UniRule"/>
</dbReference>
<keyword evidence="3 7" id="KW-0540">Nuclease</keyword>
<dbReference type="PANTHER" id="PTHR33992:SF1">
    <property type="entry name" value="RIBONUCLEASE P PROTEIN COMPONENT"/>
    <property type="match status" value="1"/>
</dbReference>
<dbReference type="GO" id="GO:0030677">
    <property type="term" value="C:ribonuclease P complex"/>
    <property type="evidence" value="ECO:0007669"/>
    <property type="project" value="TreeGrafter"/>
</dbReference>
<evidence type="ECO:0000313" key="9">
    <source>
        <dbReference type="EMBL" id="AKJ96314.1"/>
    </source>
</evidence>
<keyword evidence="10" id="KW-1185">Reference proteome</keyword>
<comment type="catalytic activity">
    <reaction evidence="7">
        <text>Endonucleolytic cleavage of RNA, removing 5'-extranucleotides from tRNA precursor.</text>
        <dbReference type="EC" id="3.1.26.5"/>
    </reaction>
</comment>
<accession>A0A0G3G7F2</accession>
<dbReference type="Proteomes" id="UP000064201">
    <property type="component" value="Chromosome"/>
</dbReference>
<evidence type="ECO:0000256" key="7">
    <source>
        <dbReference type="HAMAP-Rule" id="MF_00227"/>
    </source>
</evidence>
<dbReference type="GO" id="GO:0001682">
    <property type="term" value="P:tRNA 5'-leader removal"/>
    <property type="evidence" value="ECO:0007669"/>
    <property type="project" value="UniProtKB-UniRule"/>
</dbReference>
<evidence type="ECO:0000256" key="1">
    <source>
        <dbReference type="ARBA" id="ARBA00002663"/>
    </source>
</evidence>
<comment type="similarity">
    <text evidence="7">Belongs to the RnpA family.</text>
</comment>
<protein>
    <recommendedName>
        <fullName evidence="7 8">Ribonuclease P protein component</fullName>
        <shortName evidence="7">RNase P protein</shortName>
        <shortName evidence="7">RNaseP protein</shortName>
        <ecNumber evidence="7 8">3.1.26.5</ecNumber>
    </recommendedName>
    <alternativeName>
        <fullName evidence="7">Protein C5</fullName>
    </alternativeName>
</protein>
<dbReference type="AlphaFoldDB" id="A0A0G3G7F2"/>
<keyword evidence="2 7" id="KW-0819">tRNA processing</keyword>
<dbReference type="PATRIC" id="fig|106634.4.peg.2756"/>
<dbReference type="NCBIfam" id="TIGR00188">
    <property type="entry name" value="rnpA"/>
    <property type="match status" value="1"/>
</dbReference>
<evidence type="ECO:0000256" key="4">
    <source>
        <dbReference type="ARBA" id="ARBA00022759"/>
    </source>
</evidence>